<dbReference type="SMART" id="SM00718">
    <property type="entry name" value="DM4_12"/>
    <property type="match status" value="2"/>
</dbReference>
<dbReference type="OMA" id="HLWNETA"/>
<reference evidence="1 2" key="1">
    <citation type="journal article" date="2007" name="Nature">
        <title>Evolution of genes and genomes on the Drosophila phylogeny.</title>
        <authorList>
            <consortium name="Drosophila 12 Genomes Consortium"/>
            <person name="Clark A.G."/>
            <person name="Eisen M.B."/>
            <person name="Smith D.R."/>
            <person name="Bergman C.M."/>
            <person name="Oliver B."/>
            <person name="Markow T.A."/>
            <person name="Kaufman T.C."/>
            <person name="Kellis M."/>
            <person name="Gelbart W."/>
            <person name="Iyer V.N."/>
            <person name="Pollard D.A."/>
            <person name="Sackton T.B."/>
            <person name="Larracuente A.M."/>
            <person name="Singh N.D."/>
            <person name="Abad J.P."/>
            <person name="Abt D.N."/>
            <person name="Adryan B."/>
            <person name="Aguade M."/>
            <person name="Akashi H."/>
            <person name="Anderson W.W."/>
            <person name="Aquadro C.F."/>
            <person name="Ardell D.H."/>
            <person name="Arguello R."/>
            <person name="Artieri C.G."/>
            <person name="Barbash D.A."/>
            <person name="Barker D."/>
            <person name="Barsanti P."/>
            <person name="Batterham P."/>
            <person name="Batzoglou S."/>
            <person name="Begun D."/>
            <person name="Bhutkar A."/>
            <person name="Blanco E."/>
            <person name="Bosak S.A."/>
            <person name="Bradley R.K."/>
            <person name="Brand A.D."/>
            <person name="Brent M.R."/>
            <person name="Brooks A.N."/>
            <person name="Brown R.H."/>
            <person name="Butlin R.K."/>
            <person name="Caggese C."/>
            <person name="Calvi B.R."/>
            <person name="Bernardo de Carvalho A."/>
            <person name="Caspi A."/>
            <person name="Castrezana S."/>
            <person name="Celniker S.E."/>
            <person name="Chang J.L."/>
            <person name="Chapple C."/>
            <person name="Chatterji S."/>
            <person name="Chinwalla A."/>
            <person name="Civetta A."/>
            <person name="Clifton S.W."/>
            <person name="Comeron J.M."/>
            <person name="Costello J.C."/>
            <person name="Coyne J.A."/>
            <person name="Daub J."/>
            <person name="David R.G."/>
            <person name="Delcher A.L."/>
            <person name="Delehaunty K."/>
            <person name="Do C.B."/>
            <person name="Ebling H."/>
            <person name="Edwards K."/>
            <person name="Eickbush T."/>
            <person name="Evans J.D."/>
            <person name="Filipski A."/>
            <person name="Findeiss S."/>
            <person name="Freyhult E."/>
            <person name="Fulton L."/>
            <person name="Fulton R."/>
            <person name="Garcia A.C."/>
            <person name="Gardiner A."/>
            <person name="Garfield D.A."/>
            <person name="Garvin B.E."/>
            <person name="Gibson G."/>
            <person name="Gilbert D."/>
            <person name="Gnerre S."/>
            <person name="Godfrey J."/>
            <person name="Good R."/>
            <person name="Gotea V."/>
            <person name="Gravely B."/>
            <person name="Greenberg A.J."/>
            <person name="Griffiths-Jones S."/>
            <person name="Gross S."/>
            <person name="Guigo R."/>
            <person name="Gustafson E.A."/>
            <person name="Haerty W."/>
            <person name="Hahn M.W."/>
            <person name="Halligan D.L."/>
            <person name="Halpern A.L."/>
            <person name="Halter G.M."/>
            <person name="Han M.V."/>
            <person name="Heger A."/>
            <person name="Hillier L."/>
            <person name="Hinrichs A.S."/>
            <person name="Holmes I."/>
            <person name="Hoskins R.A."/>
            <person name="Hubisz M.J."/>
            <person name="Hultmark D."/>
            <person name="Huntley M.A."/>
            <person name="Jaffe D.B."/>
            <person name="Jagadeeshan S."/>
            <person name="Jeck W.R."/>
            <person name="Johnson J."/>
            <person name="Jones C.D."/>
            <person name="Jordan W.C."/>
            <person name="Karpen G.H."/>
            <person name="Kataoka E."/>
            <person name="Keightley P.D."/>
            <person name="Kheradpour P."/>
            <person name="Kirkness E.F."/>
            <person name="Koerich L.B."/>
            <person name="Kristiansen K."/>
            <person name="Kudrna D."/>
            <person name="Kulathinal R.J."/>
            <person name="Kumar S."/>
            <person name="Kwok R."/>
            <person name="Lander E."/>
            <person name="Langley C.H."/>
            <person name="Lapoint R."/>
            <person name="Lazzaro B.P."/>
            <person name="Lee S.J."/>
            <person name="Levesque L."/>
            <person name="Li R."/>
            <person name="Lin C.F."/>
            <person name="Lin M.F."/>
            <person name="Lindblad-Toh K."/>
            <person name="Llopart A."/>
            <person name="Long M."/>
            <person name="Low L."/>
            <person name="Lozovsky E."/>
            <person name="Lu J."/>
            <person name="Luo M."/>
            <person name="Machado C.A."/>
            <person name="Makalowski W."/>
            <person name="Marzo M."/>
            <person name="Matsuda M."/>
            <person name="Matzkin L."/>
            <person name="McAllister B."/>
            <person name="McBride C.S."/>
            <person name="McKernan B."/>
            <person name="McKernan K."/>
            <person name="Mendez-Lago M."/>
            <person name="Minx P."/>
            <person name="Mollenhauer M.U."/>
            <person name="Montooth K."/>
            <person name="Mount S.M."/>
            <person name="Mu X."/>
            <person name="Myers E."/>
            <person name="Negre B."/>
            <person name="Newfeld S."/>
            <person name="Nielsen R."/>
            <person name="Noor M.A."/>
            <person name="O'Grady P."/>
            <person name="Pachter L."/>
            <person name="Papaceit M."/>
            <person name="Parisi M.J."/>
            <person name="Parisi M."/>
            <person name="Parts L."/>
            <person name="Pedersen J.S."/>
            <person name="Pesole G."/>
            <person name="Phillippy A.M."/>
            <person name="Ponting C.P."/>
            <person name="Pop M."/>
            <person name="Porcelli D."/>
            <person name="Powell J.R."/>
            <person name="Prohaska S."/>
            <person name="Pruitt K."/>
            <person name="Puig M."/>
            <person name="Quesneville H."/>
            <person name="Ram K.R."/>
            <person name="Rand D."/>
            <person name="Rasmussen M.D."/>
            <person name="Reed L.K."/>
            <person name="Reenan R."/>
            <person name="Reily A."/>
            <person name="Remington K.A."/>
            <person name="Rieger T.T."/>
            <person name="Ritchie M.G."/>
            <person name="Robin C."/>
            <person name="Rogers Y.H."/>
            <person name="Rohde C."/>
            <person name="Rozas J."/>
            <person name="Rubenfield M.J."/>
            <person name="Ruiz A."/>
            <person name="Russo S."/>
            <person name="Salzberg S.L."/>
            <person name="Sanchez-Gracia A."/>
            <person name="Saranga D.J."/>
            <person name="Sato H."/>
            <person name="Schaeffer S.W."/>
            <person name="Schatz M.C."/>
            <person name="Schlenke T."/>
            <person name="Schwartz R."/>
            <person name="Segarra C."/>
            <person name="Singh R.S."/>
            <person name="Sirot L."/>
            <person name="Sirota M."/>
            <person name="Sisneros N.B."/>
            <person name="Smith C.D."/>
            <person name="Smith T.F."/>
            <person name="Spieth J."/>
            <person name="Stage D.E."/>
            <person name="Stark A."/>
            <person name="Stephan W."/>
            <person name="Strausberg R.L."/>
            <person name="Strempel S."/>
            <person name="Sturgill D."/>
            <person name="Sutton G."/>
            <person name="Sutton G.G."/>
            <person name="Tao W."/>
            <person name="Teichmann S."/>
            <person name="Tobari Y.N."/>
            <person name="Tomimura Y."/>
            <person name="Tsolas J.M."/>
            <person name="Valente V.L."/>
            <person name="Venter E."/>
            <person name="Venter J.C."/>
            <person name="Vicario S."/>
            <person name="Vieira F.G."/>
            <person name="Vilella A.J."/>
            <person name="Villasante A."/>
            <person name="Walenz B."/>
            <person name="Wang J."/>
            <person name="Wasserman M."/>
            <person name="Watts T."/>
            <person name="Wilson D."/>
            <person name="Wilson R.K."/>
            <person name="Wing R.A."/>
            <person name="Wolfner M.F."/>
            <person name="Wong A."/>
            <person name="Wong G.K."/>
            <person name="Wu C.I."/>
            <person name="Wu G."/>
            <person name="Yamamoto D."/>
            <person name="Yang H.P."/>
            <person name="Yang S.P."/>
            <person name="Yorke J.A."/>
            <person name="Yoshida K."/>
            <person name="Zdobnov E."/>
            <person name="Zhang P."/>
            <person name="Zhang Y."/>
            <person name="Zimin A.V."/>
            <person name="Baldwin J."/>
            <person name="Abdouelleil A."/>
            <person name="Abdulkadir J."/>
            <person name="Abebe A."/>
            <person name="Abera B."/>
            <person name="Abreu J."/>
            <person name="Acer S.C."/>
            <person name="Aftuck L."/>
            <person name="Alexander A."/>
            <person name="An P."/>
            <person name="Anderson E."/>
            <person name="Anderson S."/>
            <person name="Arachi H."/>
            <person name="Azer M."/>
            <person name="Bachantsang P."/>
            <person name="Barry A."/>
            <person name="Bayul T."/>
            <person name="Berlin A."/>
            <person name="Bessette D."/>
            <person name="Bloom T."/>
            <person name="Blye J."/>
            <person name="Boguslavskiy L."/>
            <person name="Bonnet C."/>
            <person name="Boukhgalter B."/>
            <person name="Bourzgui I."/>
            <person name="Brown A."/>
            <person name="Cahill P."/>
            <person name="Channer S."/>
            <person name="Cheshatsang Y."/>
            <person name="Chuda L."/>
            <person name="Citroen M."/>
            <person name="Collymore A."/>
            <person name="Cooke P."/>
            <person name="Costello M."/>
            <person name="D'Aco K."/>
            <person name="Daza R."/>
            <person name="De Haan G."/>
            <person name="DeGray S."/>
            <person name="DeMaso C."/>
            <person name="Dhargay N."/>
            <person name="Dooley K."/>
            <person name="Dooley E."/>
            <person name="Doricent M."/>
            <person name="Dorje P."/>
            <person name="Dorjee K."/>
            <person name="Dupes A."/>
            <person name="Elong R."/>
            <person name="Falk J."/>
            <person name="Farina A."/>
            <person name="Faro S."/>
            <person name="Ferguson D."/>
            <person name="Fisher S."/>
            <person name="Foley C.D."/>
            <person name="Franke A."/>
            <person name="Friedrich D."/>
            <person name="Gadbois L."/>
            <person name="Gearin G."/>
            <person name="Gearin C.R."/>
            <person name="Giannoukos G."/>
            <person name="Goode T."/>
            <person name="Graham J."/>
            <person name="Grandbois E."/>
            <person name="Grewal S."/>
            <person name="Gyaltsen K."/>
            <person name="Hafez N."/>
            <person name="Hagos B."/>
            <person name="Hall J."/>
            <person name="Henson C."/>
            <person name="Hollinger A."/>
            <person name="Honan T."/>
            <person name="Huard M.D."/>
            <person name="Hughes L."/>
            <person name="Hurhula B."/>
            <person name="Husby M.E."/>
            <person name="Kamat A."/>
            <person name="Kanga B."/>
            <person name="Kashin S."/>
            <person name="Khazanovich D."/>
            <person name="Kisner P."/>
            <person name="Lance K."/>
            <person name="Lara M."/>
            <person name="Lee W."/>
            <person name="Lennon N."/>
            <person name="Letendre F."/>
            <person name="LeVine R."/>
            <person name="Lipovsky A."/>
            <person name="Liu X."/>
            <person name="Liu J."/>
            <person name="Liu S."/>
            <person name="Lokyitsang T."/>
            <person name="Lokyitsang Y."/>
            <person name="Lubonja R."/>
            <person name="Lui A."/>
            <person name="MacDonald P."/>
            <person name="Magnisalis V."/>
            <person name="Maru K."/>
            <person name="Matthews C."/>
            <person name="McCusker W."/>
            <person name="McDonough S."/>
            <person name="Mehta T."/>
            <person name="Meldrim J."/>
            <person name="Meneus L."/>
            <person name="Mihai O."/>
            <person name="Mihalev A."/>
            <person name="Mihova T."/>
            <person name="Mittelman R."/>
            <person name="Mlenga V."/>
            <person name="Montmayeur A."/>
            <person name="Mulrain L."/>
            <person name="Navidi A."/>
            <person name="Naylor J."/>
            <person name="Negash T."/>
            <person name="Nguyen T."/>
            <person name="Nguyen N."/>
            <person name="Nicol R."/>
            <person name="Norbu C."/>
            <person name="Norbu N."/>
            <person name="Novod N."/>
            <person name="O'Neill B."/>
            <person name="Osman S."/>
            <person name="Markiewicz E."/>
            <person name="Oyono O.L."/>
            <person name="Patti C."/>
            <person name="Phunkhang P."/>
            <person name="Pierre F."/>
            <person name="Priest M."/>
            <person name="Raghuraman S."/>
            <person name="Rege F."/>
            <person name="Reyes R."/>
            <person name="Rise C."/>
            <person name="Rogov P."/>
            <person name="Ross K."/>
            <person name="Ryan E."/>
            <person name="Settipalli S."/>
            <person name="Shea T."/>
            <person name="Sherpa N."/>
            <person name="Shi L."/>
            <person name="Shih D."/>
            <person name="Sparrow T."/>
            <person name="Spaulding J."/>
            <person name="Stalker J."/>
            <person name="Stange-Thomann N."/>
            <person name="Stavropoulos S."/>
            <person name="Stone C."/>
            <person name="Strader C."/>
            <person name="Tesfaye S."/>
            <person name="Thomson T."/>
            <person name="Thoulutsang Y."/>
            <person name="Thoulutsang D."/>
            <person name="Topham K."/>
            <person name="Topping I."/>
            <person name="Tsamla T."/>
            <person name="Vassiliev H."/>
            <person name="Vo A."/>
            <person name="Wangchuk T."/>
            <person name="Wangdi T."/>
            <person name="Weiand M."/>
            <person name="Wilkinson J."/>
            <person name="Wilson A."/>
            <person name="Yadav S."/>
            <person name="Young G."/>
            <person name="Yu Q."/>
            <person name="Zembek L."/>
            <person name="Zhong D."/>
            <person name="Zimmer A."/>
            <person name="Zwirko Z."/>
            <person name="Jaffe D.B."/>
            <person name="Alvarez P."/>
            <person name="Brockman W."/>
            <person name="Butler J."/>
            <person name="Chin C."/>
            <person name="Gnerre S."/>
            <person name="Grabherr M."/>
            <person name="Kleber M."/>
            <person name="Mauceli E."/>
            <person name="MacCallum I."/>
        </authorList>
    </citation>
    <scope>NUCLEOTIDE SEQUENCE [LARGE SCALE GENOMIC DNA]</scope>
    <source>
        <strain evidence="1 2">TSC#14021-0224.01</strain>
    </source>
</reference>
<dbReference type="KEGG" id="der:6554836"/>
<dbReference type="PANTHER" id="PTHR21398:SF4">
    <property type="entry name" value="AGAP002980-PA"/>
    <property type="match status" value="1"/>
</dbReference>
<dbReference type="OrthoDB" id="8186940at2759"/>
<dbReference type="HOGENOM" id="CLU_053597_1_0_1"/>
<dbReference type="PhylomeDB" id="B3P742"/>
<keyword evidence="2" id="KW-1185">Reference proteome</keyword>
<proteinExistence type="predicted"/>
<dbReference type="InterPro" id="IPR006631">
    <property type="entry name" value="DM4_12"/>
</dbReference>
<name>B3P742_DROER</name>
<dbReference type="Proteomes" id="UP000008711">
    <property type="component" value="Unassembled WGS sequence"/>
</dbReference>
<dbReference type="Pfam" id="PF07841">
    <property type="entry name" value="DM4_12"/>
    <property type="match status" value="2"/>
</dbReference>
<organism evidence="1 2">
    <name type="scientific">Drosophila erecta</name>
    <name type="common">Fruit fly</name>
    <dbReference type="NCBI Taxonomy" id="7220"/>
    <lineage>
        <taxon>Eukaryota</taxon>
        <taxon>Metazoa</taxon>
        <taxon>Ecdysozoa</taxon>
        <taxon>Arthropoda</taxon>
        <taxon>Hexapoda</taxon>
        <taxon>Insecta</taxon>
        <taxon>Pterygota</taxon>
        <taxon>Neoptera</taxon>
        <taxon>Endopterygota</taxon>
        <taxon>Diptera</taxon>
        <taxon>Brachycera</taxon>
        <taxon>Muscomorpha</taxon>
        <taxon>Ephydroidea</taxon>
        <taxon>Drosophilidae</taxon>
        <taxon>Drosophila</taxon>
        <taxon>Sophophora</taxon>
    </lineage>
</organism>
<dbReference type="EMBL" id="CH954182">
    <property type="protein sequence ID" value="EDV53862.1"/>
    <property type="molecule type" value="Genomic_DNA"/>
</dbReference>
<protein>
    <submittedName>
        <fullName evidence="1">GG12348</fullName>
    </submittedName>
</protein>
<sequence>MLPKEAMSIPIAELYPERRILIDWCFAISYNYPYNLTEFYSIPIWPGFANYKAKREVPQLELTDKNFYTKYGHDKDIGMHPKDFSAGELYAFLEDTLAGYGFHETCLLRSVCELAQHPFDDNHQHLLSDIVTFVLSPSQHEGFRDDEDVYRNAYELAEQDGFLDTHSSRCDGQQIRMYLTGVHFIGAQLLLCSIAIPIRAELPLLFPASSVYQITSSLSVPVVIPDRKVFWDWGLQMNYALPAQPSSFYAATIWPDEFSRREKRHLWNETAKYLPQAASTVHPSDFTAGELYESLENMLMQYGFDESCLLRSVCELARHPFEDIENNMLNALLTFTLTPSLHEAFAPGENIYREVYELAEQQGFLGKDCGHIYSNCPVDFLSGISSLLS</sequence>
<dbReference type="eggNOG" id="ENOG502SSWW">
    <property type="taxonomic scope" value="Eukaryota"/>
</dbReference>
<dbReference type="PANTHER" id="PTHR21398">
    <property type="entry name" value="AGAP007094-PA"/>
    <property type="match status" value="1"/>
</dbReference>
<gene>
    <name evidence="1" type="primary">Dere\GG12348</name>
    <name evidence="1" type="ORF">Dere_GG12348</name>
</gene>
<reference evidence="1 2" key="2">
    <citation type="journal article" date="2008" name="Bioinformatics">
        <title>Assembly reconciliation.</title>
        <authorList>
            <person name="Zimin A.V."/>
            <person name="Smith D.R."/>
            <person name="Sutton G."/>
            <person name="Yorke J.A."/>
        </authorList>
    </citation>
    <scope>NUCLEOTIDE SEQUENCE [LARGE SCALE GENOMIC DNA]</scope>
    <source>
        <strain evidence="1 2">TSC#14021-0224.01</strain>
    </source>
</reference>
<evidence type="ECO:0000313" key="2">
    <source>
        <dbReference type="Proteomes" id="UP000008711"/>
    </source>
</evidence>
<evidence type="ECO:0000313" key="1">
    <source>
        <dbReference type="EMBL" id="EDV53862.1"/>
    </source>
</evidence>
<accession>B3P742</accession>
<dbReference type="AlphaFoldDB" id="B3P742"/>